<dbReference type="Proteomes" id="UP001341840">
    <property type="component" value="Unassembled WGS sequence"/>
</dbReference>
<feature type="region of interest" description="Disordered" evidence="1">
    <location>
        <begin position="1"/>
        <end position="43"/>
    </location>
</feature>
<reference evidence="2 3" key="1">
    <citation type="journal article" date="2023" name="Plants (Basel)">
        <title>Bridging the Gap: Combining Genomics and Transcriptomics Approaches to Understand Stylosanthes scabra, an Orphan Legume from the Brazilian Caatinga.</title>
        <authorList>
            <person name="Ferreira-Neto J.R.C."/>
            <person name="da Silva M.D."/>
            <person name="Binneck E."/>
            <person name="de Melo N.F."/>
            <person name="da Silva R.H."/>
            <person name="de Melo A.L.T.M."/>
            <person name="Pandolfi V."/>
            <person name="Bustamante F.O."/>
            <person name="Brasileiro-Vidal A.C."/>
            <person name="Benko-Iseppon A.M."/>
        </authorList>
    </citation>
    <scope>NUCLEOTIDE SEQUENCE [LARGE SCALE GENOMIC DNA]</scope>
    <source>
        <tissue evidence="2">Leaves</tissue>
    </source>
</reference>
<protein>
    <submittedName>
        <fullName evidence="2">Uncharacterized protein</fullName>
    </submittedName>
</protein>
<sequence>MEEVEPACTKPPDKPINKNKAHKKKDKEQKGKPEYSNALPHSYQTSKAQNSFLTWLTMKQGHDTEDVMNPYFMMKYVLYLMGTFIILIDRNPTFMNGQGWEPCQVGYHSDGSSDGYFSCEDSLSACQIDNIEFHHQAQFEAMFEVLVQERVEILEVQKRTEVQLLAVAELASSVMRRFAHPASPYQEESLGAITMGSGTQLKGPTDESLYFDP</sequence>
<evidence type="ECO:0000256" key="1">
    <source>
        <dbReference type="SAM" id="MobiDB-lite"/>
    </source>
</evidence>
<keyword evidence="3" id="KW-1185">Reference proteome</keyword>
<gene>
    <name evidence="2" type="ORF">PIB30_076613</name>
</gene>
<proteinExistence type="predicted"/>
<evidence type="ECO:0000313" key="2">
    <source>
        <dbReference type="EMBL" id="MED6150854.1"/>
    </source>
</evidence>
<organism evidence="2 3">
    <name type="scientific">Stylosanthes scabra</name>
    <dbReference type="NCBI Taxonomy" id="79078"/>
    <lineage>
        <taxon>Eukaryota</taxon>
        <taxon>Viridiplantae</taxon>
        <taxon>Streptophyta</taxon>
        <taxon>Embryophyta</taxon>
        <taxon>Tracheophyta</taxon>
        <taxon>Spermatophyta</taxon>
        <taxon>Magnoliopsida</taxon>
        <taxon>eudicotyledons</taxon>
        <taxon>Gunneridae</taxon>
        <taxon>Pentapetalae</taxon>
        <taxon>rosids</taxon>
        <taxon>fabids</taxon>
        <taxon>Fabales</taxon>
        <taxon>Fabaceae</taxon>
        <taxon>Papilionoideae</taxon>
        <taxon>50 kb inversion clade</taxon>
        <taxon>dalbergioids sensu lato</taxon>
        <taxon>Dalbergieae</taxon>
        <taxon>Pterocarpus clade</taxon>
        <taxon>Stylosanthes</taxon>
    </lineage>
</organism>
<evidence type="ECO:0000313" key="3">
    <source>
        <dbReference type="Proteomes" id="UP001341840"/>
    </source>
</evidence>
<comment type="caution">
    <text evidence="2">The sequence shown here is derived from an EMBL/GenBank/DDBJ whole genome shotgun (WGS) entry which is preliminary data.</text>
</comment>
<accession>A0ABU6TQQ7</accession>
<dbReference type="EMBL" id="JASCZI010091629">
    <property type="protein sequence ID" value="MED6150854.1"/>
    <property type="molecule type" value="Genomic_DNA"/>
</dbReference>
<name>A0ABU6TQQ7_9FABA</name>